<evidence type="ECO:0000256" key="6">
    <source>
        <dbReference type="ARBA" id="ARBA00022500"/>
    </source>
</evidence>
<keyword evidence="9" id="KW-0472">Membrane</keyword>
<accession>A0A3N0V091</accession>
<keyword evidence="14" id="KW-0282">Flagellum</keyword>
<dbReference type="Pfam" id="PF01052">
    <property type="entry name" value="FliMN_C"/>
    <property type="match status" value="1"/>
</dbReference>
<evidence type="ECO:0000256" key="7">
    <source>
        <dbReference type="ARBA" id="ARBA00022519"/>
    </source>
</evidence>
<keyword evidence="14" id="KW-0969">Cilium</keyword>
<sequence>MADTFLSQEEVDALLRGVNNDGDDAVEEIDRTGVRDYNLATQERIVRGRMPTLEIINERFARLLRISLFNFLRRNAEVSVGPVRISKYSDFIRNLVVPTNLNLVQVKPLRGTALMVFDPGLVFMVVDNLFGGDGRFHTRVEGRDFTQTEQRIIQRMLDIVFETYAKSWEPVYTLEFEYIRSEMNTQFANIATPNEVVVAVTFSIEIGSSTGDIHFCMPYSMIEPIRDQLTSTLQGEILGVDKRWVRLMTQQIQSAEVELIADLGKINMRLGDILNMQVGDVIPMAVPEEVEARVDGIPVMQCRYGVFNGQYAMRVEKLLRANSTEYIKGESHGD</sequence>
<comment type="subcellular location">
    <subcellularLocation>
        <location evidence="1">Bacterial flagellum basal body</location>
    </subcellularLocation>
    <subcellularLocation>
        <location evidence="2">Cell inner membrane</location>
        <topology evidence="2">Peripheral membrane protein</topology>
    </subcellularLocation>
</comment>
<dbReference type="GO" id="GO:0050918">
    <property type="term" value="P:positive chemotaxis"/>
    <property type="evidence" value="ECO:0007669"/>
    <property type="project" value="TreeGrafter"/>
</dbReference>
<comment type="similarity">
    <text evidence="3">Belongs to the FliM family.</text>
</comment>
<evidence type="ECO:0000256" key="9">
    <source>
        <dbReference type="ARBA" id="ARBA00023136"/>
    </source>
</evidence>
<dbReference type="PANTHER" id="PTHR30034">
    <property type="entry name" value="FLAGELLAR MOTOR SWITCH PROTEIN FLIM"/>
    <property type="match status" value="1"/>
</dbReference>
<dbReference type="InterPro" id="IPR001689">
    <property type="entry name" value="Flag_FliM"/>
</dbReference>
<dbReference type="Gene3D" id="3.40.1550.10">
    <property type="entry name" value="CheC-like"/>
    <property type="match status" value="1"/>
</dbReference>
<comment type="caution">
    <text evidence="14">The sequence shown here is derived from an EMBL/GenBank/DDBJ whole genome shotgun (WGS) entry which is preliminary data.</text>
</comment>
<dbReference type="SUPFAM" id="SSF103039">
    <property type="entry name" value="CheC-like"/>
    <property type="match status" value="1"/>
</dbReference>
<dbReference type="PRINTS" id="PR00955">
    <property type="entry name" value="FLGMOTORFLIM"/>
</dbReference>
<evidence type="ECO:0000256" key="10">
    <source>
        <dbReference type="ARBA" id="ARBA00023143"/>
    </source>
</evidence>
<dbReference type="RefSeq" id="WP_123237183.1">
    <property type="nucleotide sequence ID" value="NZ_RJVP01000003.1"/>
</dbReference>
<dbReference type="Proteomes" id="UP000275137">
    <property type="component" value="Unassembled WGS sequence"/>
</dbReference>
<dbReference type="InterPro" id="IPR001543">
    <property type="entry name" value="FliN-like_C"/>
</dbReference>
<dbReference type="PANTHER" id="PTHR30034:SF3">
    <property type="entry name" value="FLAGELLAR MOTOR SWITCH PROTEIN FLIM"/>
    <property type="match status" value="1"/>
</dbReference>
<dbReference type="AlphaFoldDB" id="A0A3N0V091"/>
<name>A0A3N0V091_9PROT</name>
<evidence type="ECO:0000256" key="12">
    <source>
        <dbReference type="NCBIfam" id="TIGR01397"/>
    </source>
</evidence>
<evidence type="ECO:0000313" key="14">
    <source>
        <dbReference type="EMBL" id="ROH86123.1"/>
    </source>
</evidence>
<evidence type="ECO:0000259" key="13">
    <source>
        <dbReference type="Pfam" id="PF01052"/>
    </source>
</evidence>
<comment type="function">
    <text evidence="11">FliM is one of three proteins (FliG, FliN, FliM) that forms the rotor-mounted switch complex (C ring), located at the base of the basal body. This complex interacts with the CheY and CheZ chemotaxis proteins, in addition to contacting components of the motor that determine the direction of flagellar rotation.</text>
</comment>
<dbReference type="GO" id="GO:0071978">
    <property type="term" value="P:bacterial-type flagellum-dependent swarming motility"/>
    <property type="evidence" value="ECO:0007669"/>
    <property type="project" value="TreeGrafter"/>
</dbReference>
<evidence type="ECO:0000313" key="15">
    <source>
        <dbReference type="Proteomes" id="UP000275137"/>
    </source>
</evidence>
<dbReference type="SUPFAM" id="SSF101801">
    <property type="entry name" value="Surface presentation of antigens (SPOA)"/>
    <property type="match status" value="1"/>
</dbReference>
<keyword evidence="8" id="KW-0283">Flagellar rotation</keyword>
<proteinExistence type="inferred from homology"/>
<organism evidence="14 15">
    <name type="scientific">Pseudomethylobacillus aquaticus</name>
    <dbReference type="NCBI Taxonomy" id="2676064"/>
    <lineage>
        <taxon>Bacteria</taxon>
        <taxon>Pseudomonadati</taxon>
        <taxon>Pseudomonadota</taxon>
        <taxon>Betaproteobacteria</taxon>
        <taxon>Nitrosomonadales</taxon>
        <taxon>Methylophilaceae</taxon>
        <taxon>Pseudomethylobacillus</taxon>
    </lineage>
</organism>
<dbReference type="CDD" id="cd17908">
    <property type="entry name" value="FliM"/>
    <property type="match status" value="1"/>
</dbReference>
<evidence type="ECO:0000256" key="2">
    <source>
        <dbReference type="ARBA" id="ARBA00004417"/>
    </source>
</evidence>
<dbReference type="PIRSF" id="PIRSF002888">
    <property type="entry name" value="FliM"/>
    <property type="match status" value="1"/>
</dbReference>
<dbReference type="InterPro" id="IPR028976">
    <property type="entry name" value="CheC-like_sf"/>
</dbReference>
<dbReference type="GO" id="GO:0009425">
    <property type="term" value="C:bacterial-type flagellum basal body"/>
    <property type="evidence" value="ECO:0007669"/>
    <property type="project" value="UniProtKB-SubCell"/>
</dbReference>
<feature type="domain" description="Flagellar motor switch protein FliN-like C-terminal" evidence="13">
    <location>
        <begin position="250"/>
        <end position="319"/>
    </location>
</feature>
<dbReference type="GO" id="GO:0003774">
    <property type="term" value="F:cytoskeletal motor activity"/>
    <property type="evidence" value="ECO:0007669"/>
    <property type="project" value="InterPro"/>
</dbReference>
<dbReference type="Gene3D" id="2.30.330.10">
    <property type="entry name" value="SpoA-like"/>
    <property type="match status" value="1"/>
</dbReference>
<dbReference type="EMBL" id="RJVP01000003">
    <property type="protein sequence ID" value="ROH86123.1"/>
    <property type="molecule type" value="Genomic_DNA"/>
</dbReference>
<keyword evidence="10" id="KW-0975">Bacterial flagellum</keyword>
<keyword evidence="15" id="KW-1185">Reference proteome</keyword>
<gene>
    <name evidence="14" type="primary">fliM</name>
    <name evidence="14" type="ORF">ED236_06570</name>
</gene>
<dbReference type="GO" id="GO:0005886">
    <property type="term" value="C:plasma membrane"/>
    <property type="evidence" value="ECO:0007669"/>
    <property type="project" value="UniProtKB-SubCell"/>
</dbReference>
<reference evidence="14 15" key="1">
    <citation type="submission" date="2018-10" db="EMBL/GenBank/DDBJ databases">
        <authorList>
            <person name="Chen W.-M."/>
        </authorList>
    </citation>
    <scope>NUCLEOTIDE SEQUENCE [LARGE SCALE GENOMIC DNA]</scope>
    <source>
        <strain evidence="14 15">H-5</strain>
    </source>
</reference>
<evidence type="ECO:0000256" key="1">
    <source>
        <dbReference type="ARBA" id="ARBA00004117"/>
    </source>
</evidence>
<keyword evidence="6" id="KW-0145">Chemotaxis</keyword>
<evidence type="ECO:0000256" key="4">
    <source>
        <dbReference type="ARBA" id="ARBA00021898"/>
    </source>
</evidence>
<evidence type="ECO:0000256" key="11">
    <source>
        <dbReference type="ARBA" id="ARBA00025044"/>
    </source>
</evidence>
<evidence type="ECO:0000256" key="8">
    <source>
        <dbReference type="ARBA" id="ARBA00022779"/>
    </source>
</evidence>
<keyword evidence="5" id="KW-1003">Cell membrane</keyword>
<evidence type="ECO:0000256" key="5">
    <source>
        <dbReference type="ARBA" id="ARBA00022475"/>
    </source>
</evidence>
<dbReference type="NCBIfam" id="TIGR01397">
    <property type="entry name" value="fliM_switch"/>
    <property type="match status" value="1"/>
</dbReference>
<dbReference type="Pfam" id="PF02154">
    <property type="entry name" value="FliM"/>
    <property type="match status" value="1"/>
</dbReference>
<keyword evidence="14" id="KW-0966">Cell projection</keyword>
<protein>
    <recommendedName>
        <fullName evidence="4 12">Flagellar motor switch protein FliM</fullName>
    </recommendedName>
</protein>
<keyword evidence="7" id="KW-0997">Cell inner membrane</keyword>
<dbReference type="InterPro" id="IPR036429">
    <property type="entry name" value="SpoA-like_sf"/>
</dbReference>
<evidence type="ECO:0000256" key="3">
    <source>
        <dbReference type="ARBA" id="ARBA00011049"/>
    </source>
</evidence>